<gene>
    <name evidence="2" type="ORF">B6S09_05825</name>
</gene>
<reference evidence="2 3" key="1">
    <citation type="submission" date="2017-08" db="EMBL/GenBank/DDBJ databases">
        <title>Draft Genome Sequence of the Marine Bacterium Oceanimonas baumannii ATCC 700832.</title>
        <authorList>
            <person name="Mcclelland W.D."/>
            <person name="Brennan M.A."/>
            <person name="Trachtenberg A.M."/>
            <person name="Maclea K.S."/>
        </authorList>
    </citation>
    <scope>NUCLEOTIDE SEQUENCE [LARGE SCALE GENOMIC DNA]</scope>
    <source>
        <strain evidence="2 3">ATCC 700832</strain>
    </source>
</reference>
<dbReference type="RefSeq" id="WP_094277566.1">
    <property type="nucleotide sequence ID" value="NZ_JAJGNK010000005.1"/>
</dbReference>
<dbReference type="Proteomes" id="UP000243640">
    <property type="component" value="Unassembled WGS sequence"/>
</dbReference>
<organism evidence="2 3">
    <name type="scientific">Oceanimonas baumannii</name>
    <dbReference type="NCBI Taxonomy" id="129578"/>
    <lineage>
        <taxon>Bacteria</taxon>
        <taxon>Pseudomonadati</taxon>
        <taxon>Pseudomonadota</taxon>
        <taxon>Gammaproteobacteria</taxon>
        <taxon>Aeromonadales</taxon>
        <taxon>Aeromonadaceae</taxon>
        <taxon>Oceanimonas</taxon>
    </lineage>
</organism>
<evidence type="ECO:0000313" key="2">
    <source>
        <dbReference type="EMBL" id="OYD25198.1"/>
    </source>
</evidence>
<dbReference type="AlphaFoldDB" id="A0A235CKS1"/>
<evidence type="ECO:0000313" key="3">
    <source>
        <dbReference type="Proteomes" id="UP000243640"/>
    </source>
</evidence>
<dbReference type="OrthoDB" id="7026216at2"/>
<sequence length="153" mass="16863">MMKKYQKGLAAVEATIVLPFLLLLMLASGEFGRALYQYSMLSKAMRAGALSIERSGDFYSNSGSRAQRESEAKNLIVYGSTSAAGSSVLPGLTTSDVTIVTDYEYPFGSGNFYTELMVEYDWTPVFGDNFNTFFGNSLSLNFPMRTSMVVRVM</sequence>
<evidence type="ECO:0000259" key="1">
    <source>
        <dbReference type="Pfam" id="PF07811"/>
    </source>
</evidence>
<protein>
    <submittedName>
        <fullName evidence="2">TadE family protein</fullName>
    </submittedName>
</protein>
<accession>A0A235CKS1</accession>
<comment type="caution">
    <text evidence="2">The sequence shown here is derived from an EMBL/GenBank/DDBJ whole genome shotgun (WGS) entry which is preliminary data.</text>
</comment>
<feature type="domain" description="TadE-like" evidence="1">
    <location>
        <begin position="8"/>
        <end position="49"/>
    </location>
</feature>
<dbReference type="EMBL" id="NQJF01000004">
    <property type="protein sequence ID" value="OYD25198.1"/>
    <property type="molecule type" value="Genomic_DNA"/>
</dbReference>
<dbReference type="Pfam" id="PF07811">
    <property type="entry name" value="TadE"/>
    <property type="match status" value="1"/>
</dbReference>
<name>A0A235CKS1_9GAMM</name>
<proteinExistence type="predicted"/>
<dbReference type="InterPro" id="IPR012495">
    <property type="entry name" value="TadE-like_dom"/>
</dbReference>